<proteinExistence type="predicted"/>
<dbReference type="EMBL" id="JAHRIN010031494">
    <property type="protein sequence ID" value="MEQ2202161.1"/>
    <property type="molecule type" value="Genomic_DNA"/>
</dbReference>
<name>A0ABV0R3D7_9TELE</name>
<feature type="non-terminal residue" evidence="1">
    <location>
        <position position="79"/>
    </location>
</feature>
<dbReference type="Proteomes" id="UP001434883">
    <property type="component" value="Unassembled WGS sequence"/>
</dbReference>
<comment type="caution">
    <text evidence="1">The sequence shown here is derived from an EMBL/GenBank/DDBJ whole genome shotgun (WGS) entry which is preliminary data.</text>
</comment>
<evidence type="ECO:0000313" key="2">
    <source>
        <dbReference type="Proteomes" id="UP001434883"/>
    </source>
</evidence>
<reference evidence="1 2" key="1">
    <citation type="submission" date="2021-06" db="EMBL/GenBank/DDBJ databases">
        <authorList>
            <person name="Palmer J.M."/>
        </authorList>
    </citation>
    <scope>NUCLEOTIDE SEQUENCE [LARGE SCALE GENOMIC DNA]</scope>
    <source>
        <strain evidence="1 2">XC_2019</strain>
        <tissue evidence="1">Muscle</tissue>
    </source>
</reference>
<feature type="non-terminal residue" evidence="1">
    <location>
        <position position="1"/>
    </location>
</feature>
<keyword evidence="2" id="KW-1185">Reference proteome</keyword>
<protein>
    <submittedName>
        <fullName evidence="1">Uncharacterized protein</fullName>
    </submittedName>
</protein>
<organism evidence="1 2">
    <name type="scientific">Xenoophorus captivus</name>
    <dbReference type="NCBI Taxonomy" id="1517983"/>
    <lineage>
        <taxon>Eukaryota</taxon>
        <taxon>Metazoa</taxon>
        <taxon>Chordata</taxon>
        <taxon>Craniata</taxon>
        <taxon>Vertebrata</taxon>
        <taxon>Euteleostomi</taxon>
        <taxon>Actinopterygii</taxon>
        <taxon>Neopterygii</taxon>
        <taxon>Teleostei</taxon>
        <taxon>Neoteleostei</taxon>
        <taxon>Acanthomorphata</taxon>
        <taxon>Ovalentaria</taxon>
        <taxon>Atherinomorphae</taxon>
        <taxon>Cyprinodontiformes</taxon>
        <taxon>Goodeidae</taxon>
        <taxon>Xenoophorus</taxon>
    </lineage>
</organism>
<accession>A0ABV0R3D7</accession>
<sequence length="79" mass="8540">LSAMQHSAPSWAGMSTGGFSVLARSTICTWPECVPGNASRELLLSSQIITRTSQQVKLHESNACLTSEKKDIKELCDTT</sequence>
<gene>
    <name evidence="1" type="ORF">XENOCAPTIV_025783</name>
</gene>
<evidence type="ECO:0000313" key="1">
    <source>
        <dbReference type="EMBL" id="MEQ2202161.1"/>
    </source>
</evidence>